<keyword evidence="3 5" id="KW-1133">Transmembrane helix</keyword>
<name>A0A443SE64_9ACAR</name>
<comment type="similarity">
    <text evidence="5">Belongs to the BI1 family.</text>
</comment>
<keyword evidence="4 5" id="KW-0472">Membrane</keyword>
<feature type="transmembrane region" description="Helical" evidence="5">
    <location>
        <begin position="63"/>
        <end position="81"/>
    </location>
</feature>
<proteinExistence type="inferred from homology"/>
<evidence type="ECO:0000256" key="2">
    <source>
        <dbReference type="ARBA" id="ARBA00022692"/>
    </source>
</evidence>
<gene>
    <name evidence="6" type="ORF">B4U80_08817</name>
</gene>
<feature type="transmembrane region" description="Helical" evidence="5">
    <location>
        <begin position="31"/>
        <end position="51"/>
    </location>
</feature>
<accession>A0A443SE64</accession>
<evidence type="ECO:0000256" key="3">
    <source>
        <dbReference type="ARBA" id="ARBA00022989"/>
    </source>
</evidence>
<sequence>MYSGYGSESGGDFAFSAFEEKSIRLGFIRKVYGILSVQLFISFAFVLIPVLSPDVRVYAQSNVWLLILAFVVSFGALITLACCNVHRNFPTNFICLGIFTLAESFLLLVIGATSKPDAVMYAVIITVVVCLALTAFAFQTKVDFTVFNGLMFVLLIVLMVMGIIMMFVQSQIMNIVYASLGAFIFSAVSFIGLLSAKNIHSLFPQYLVIDTQMIIGGTHKIQFSPEDYVFAAITLYVDIINLFLMILQLLNSTRN</sequence>
<feature type="transmembrane region" description="Helical" evidence="5">
    <location>
        <begin position="175"/>
        <end position="196"/>
    </location>
</feature>
<evidence type="ECO:0000256" key="1">
    <source>
        <dbReference type="ARBA" id="ARBA00004141"/>
    </source>
</evidence>
<dbReference type="GO" id="GO:0016020">
    <property type="term" value="C:membrane"/>
    <property type="evidence" value="ECO:0007669"/>
    <property type="project" value="UniProtKB-SubCell"/>
</dbReference>
<comment type="subcellular location">
    <subcellularLocation>
        <location evidence="1">Membrane</location>
        <topology evidence="1">Multi-pass membrane protein</topology>
    </subcellularLocation>
</comment>
<dbReference type="Pfam" id="PF01027">
    <property type="entry name" value="Bax1-I"/>
    <property type="match status" value="1"/>
</dbReference>
<protein>
    <submittedName>
        <fullName evidence="6">Lifeguard-like protein</fullName>
    </submittedName>
</protein>
<dbReference type="AlphaFoldDB" id="A0A443SE64"/>
<dbReference type="Proteomes" id="UP000288716">
    <property type="component" value="Unassembled WGS sequence"/>
</dbReference>
<evidence type="ECO:0000313" key="7">
    <source>
        <dbReference type="Proteomes" id="UP000288716"/>
    </source>
</evidence>
<dbReference type="PANTHER" id="PTHR23291:SF47">
    <property type="entry name" value="TRANSMEMBRANE BAX INHIBITOR MOTIF CONTAINING 7"/>
    <property type="match status" value="1"/>
</dbReference>
<feature type="transmembrane region" description="Helical" evidence="5">
    <location>
        <begin position="93"/>
        <end position="112"/>
    </location>
</feature>
<dbReference type="InterPro" id="IPR006214">
    <property type="entry name" value="Bax_inhibitor_1-related"/>
</dbReference>
<dbReference type="VEuPathDB" id="VectorBase:LDEU006228"/>
<comment type="caution">
    <text evidence="6">The sequence shown here is derived from an EMBL/GenBank/DDBJ whole genome shotgun (WGS) entry which is preliminary data.</text>
</comment>
<evidence type="ECO:0000256" key="4">
    <source>
        <dbReference type="ARBA" id="ARBA00023136"/>
    </source>
</evidence>
<keyword evidence="7" id="KW-1185">Reference proteome</keyword>
<organism evidence="6 7">
    <name type="scientific">Leptotrombidium deliense</name>
    <dbReference type="NCBI Taxonomy" id="299467"/>
    <lineage>
        <taxon>Eukaryota</taxon>
        <taxon>Metazoa</taxon>
        <taxon>Ecdysozoa</taxon>
        <taxon>Arthropoda</taxon>
        <taxon>Chelicerata</taxon>
        <taxon>Arachnida</taxon>
        <taxon>Acari</taxon>
        <taxon>Acariformes</taxon>
        <taxon>Trombidiformes</taxon>
        <taxon>Prostigmata</taxon>
        <taxon>Anystina</taxon>
        <taxon>Parasitengona</taxon>
        <taxon>Trombiculoidea</taxon>
        <taxon>Trombiculidae</taxon>
        <taxon>Leptotrombidium</taxon>
    </lineage>
</organism>
<feature type="transmembrane region" description="Helical" evidence="5">
    <location>
        <begin position="118"/>
        <end position="138"/>
    </location>
</feature>
<keyword evidence="2 5" id="KW-0812">Transmembrane</keyword>
<dbReference type="EMBL" id="NCKV01003363">
    <property type="protein sequence ID" value="RWS25813.1"/>
    <property type="molecule type" value="Genomic_DNA"/>
</dbReference>
<dbReference type="PANTHER" id="PTHR23291">
    <property type="entry name" value="BAX INHIBITOR-RELATED"/>
    <property type="match status" value="1"/>
</dbReference>
<dbReference type="OrthoDB" id="7933078at2759"/>
<dbReference type="CDD" id="cd10428">
    <property type="entry name" value="LFG_like"/>
    <property type="match status" value="1"/>
</dbReference>
<reference evidence="6 7" key="1">
    <citation type="journal article" date="2018" name="Gigascience">
        <title>Genomes of trombidid mites reveal novel predicted allergens and laterally-transferred genes associated with secondary metabolism.</title>
        <authorList>
            <person name="Dong X."/>
            <person name="Chaisiri K."/>
            <person name="Xia D."/>
            <person name="Armstrong S.D."/>
            <person name="Fang Y."/>
            <person name="Donnelly M.J."/>
            <person name="Kadowaki T."/>
            <person name="McGarry J.W."/>
            <person name="Darby A.C."/>
            <person name="Makepeace B.L."/>
        </authorList>
    </citation>
    <scope>NUCLEOTIDE SEQUENCE [LARGE SCALE GENOMIC DNA]</scope>
    <source>
        <strain evidence="6">UoL-UT</strain>
    </source>
</reference>
<feature type="transmembrane region" description="Helical" evidence="5">
    <location>
        <begin position="228"/>
        <end position="250"/>
    </location>
</feature>
<evidence type="ECO:0000313" key="6">
    <source>
        <dbReference type="EMBL" id="RWS25813.1"/>
    </source>
</evidence>
<evidence type="ECO:0000256" key="5">
    <source>
        <dbReference type="RuleBase" id="RU004379"/>
    </source>
</evidence>
<feature type="transmembrane region" description="Helical" evidence="5">
    <location>
        <begin position="150"/>
        <end position="169"/>
    </location>
</feature>